<proteinExistence type="predicted"/>
<reference evidence="6" key="1">
    <citation type="submission" date="2009-12" db="EMBL/GenBank/DDBJ databases">
        <title>Sequence of Clostridiales genomosp. BVAB3 str. UPII9-5.</title>
        <authorList>
            <person name="Madupu R."/>
            <person name="Durkin A.S."/>
            <person name="Torralba M."/>
            <person name="Methe B."/>
            <person name="Sutton G.G."/>
            <person name="Strausberg R.L."/>
            <person name="Nelson K.E."/>
        </authorList>
    </citation>
    <scope>NUCLEOTIDE SEQUENCE [LARGE SCALE GENOMIC DNA]</scope>
    <source>
        <strain evidence="6">28L</strain>
    </source>
</reference>
<protein>
    <submittedName>
        <fullName evidence="5">Hep/Hag repeat protein</fullName>
    </submittedName>
</protein>
<keyword evidence="1" id="KW-0175">Coiled coil</keyword>
<dbReference type="Pfam" id="PF05662">
    <property type="entry name" value="YadA_stalk"/>
    <property type="match status" value="2"/>
</dbReference>
<organism evidence="5 6">
    <name type="scientific">Megasphaera lornae</name>
    <dbReference type="NCBI Taxonomy" id="1000568"/>
    <lineage>
        <taxon>Bacteria</taxon>
        <taxon>Bacillati</taxon>
        <taxon>Bacillota</taxon>
        <taxon>Negativicutes</taxon>
        <taxon>Veillonellales</taxon>
        <taxon>Veillonellaceae</taxon>
        <taxon>Megasphaera</taxon>
    </lineage>
</organism>
<evidence type="ECO:0000256" key="1">
    <source>
        <dbReference type="SAM" id="Coils"/>
    </source>
</evidence>
<gene>
    <name evidence="5" type="ORF">HMPREF0889_0121</name>
</gene>
<dbReference type="Pfam" id="PF05658">
    <property type="entry name" value="YadA_head"/>
    <property type="match status" value="3"/>
</dbReference>
<dbReference type="EMBL" id="ADGP01000004">
    <property type="protein sequence ID" value="EFD94786.1"/>
    <property type="molecule type" value="Genomic_DNA"/>
</dbReference>
<dbReference type="CDD" id="cd12820">
    <property type="entry name" value="LbR_YadA-like"/>
    <property type="match status" value="1"/>
</dbReference>
<accession>D3LSQ2</accession>
<dbReference type="AlphaFoldDB" id="D3LSQ2"/>
<feature type="coiled-coil region" evidence="1">
    <location>
        <begin position="467"/>
        <end position="514"/>
    </location>
</feature>
<feature type="domain" description="Trimeric autotransporter adhesin YadA-like head" evidence="3">
    <location>
        <begin position="283"/>
        <end position="306"/>
    </location>
</feature>
<feature type="non-terminal residue" evidence="5">
    <location>
        <position position="652"/>
    </location>
</feature>
<dbReference type="InterPro" id="IPR008635">
    <property type="entry name" value="Coiled_stalk_dom"/>
</dbReference>
<evidence type="ECO:0000313" key="5">
    <source>
        <dbReference type="EMBL" id="EFD94786.1"/>
    </source>
</evidence>
<evidence type="ECO:0000313" key="6">
    <source>
        <dbReference type="Proteomes" id="UP000003242"/>
    </source>
</evidence>
<feature type="domain" description="Trimeric autotransporter adhesin YadA-like head" evidence="3">
    <location>
        <begin position="12"/>
        <end position="38"/>
    </location>
</feature>
<evidence type="ECO:0000256" key="2">
    <source>
        <dbReference type="SAM" id="MobiDB-lite"/>
    </source>
</evidence>
<comment type="caution">
    <text evidence="5">The sequence shown here is derived from an EMBL/GenBank/DDBJ whole genome shotgun (WGS) entry which is preliminary data.</text>
</comment>
<feature type="coiled-coil region" evidence="1">
    <location>
        <begin position="97"/>
        <end position="124"/>
    </location>
</feature>
<feature type="domain" description="Trimeric autotransporter adhesin YadA-like stalk" evidence="4">
    <location>
        <begin position="175"/>
        <end position="212"/>
    </location>
</feature>
<name>D3LSQ2_9FIRM</name>
<dbReference type="SUPFAM" id="SSF101967">
    <property type="entry name" value="Adhesin YadA, collagen-binding domain"/>
    <property type="match status" value="3"/>
</dbReference>
<sequence length="652" mass="69309">MGALSIGSLSEADGKQSIALGYKAKAPGDFSTAVGQGSQANGEHAVAIGYGAITEKNQAGVSIGYKSHSMRVGGKGWNPITDQVWDDSELQIETLGLREKLKAINEEISQKQALEQKAKEKLAQFPNDPDLQEKEDKALNDVAAAKAKKNKLFATWETPTGDVAVGNSDTGLTRQITGVTAGSEDTDAVNVAQLKALNRKVDAVSTEIKNKVEDNKIHYLSVGPEHEKNHPAEGNYNNDGARTYGAIAIGIDSVSEDADAISIGRKSYTNGIESIGIGLLANATGDYATVVGHRAQAFGKNASAYGVFSRAYGANGLAIGTAALAAGVKPLTKAEFDALPDEQKAWYNTDKGKQTEFYQYRRRDKDGEVKDIITKGLAVGNYASSIGIGGVAVGDHAKSSDIDNVNGSNFGVAIGAYSQNKVAQGVALGTLSVADRRGNKLGYLPTKNGSIEYFEDAMEAVGKGKEFTELGNEYAQVQEQMNAAKAAYYGNPTNADLKMKYEQAEQKFSEWETKYAIMTAPWVSRKGAVSIGNDKKGQTRQIIGVAAGSEDTDAVNVAQLKALAMLPMNMYFGGKGENNTYTPGKENWSMPLNEFRMDFGDGLKATQVTDKNGKKYTLVTLDKESLKGDPAFKGDKGESGQAGKDGTNGKSA</sequence>
<dbReference type="Gene3D" id="2.150.10.10">
    <property type="entry name" value="Serralysin-like metalloprotease, C-terminal"/>
    <property type="match status" value="4"/>
</dbReference>
<dbReference type="InterPro" id="IPR008640">
    <property type="entry name" value="Adhesin_Head_dom"/>
</dbReference>
<dbReference type="GO" id="GO:0019867">
    <property type="term" value="C:outer membrane"/>
    <property type="evidence" value="ECO:0007669"/>
    <property type="project" value="InterPro"/>
</dbReference>
<dbReference type="STRING" id="699218.HMPREF0889_0121"/>
<feature type="domain" description="Trimeric autotransporter adhesin YadA-like stalk" evidence="4">
    <location>
        <begin position="541"/>
        <end position="563"/>
    </location>
</feature>
<dbReference type="eggNOG" id="COG5295">
    <property type="taxonomic scope" value="Bacteria"/>
</dbReference>
<feature type="domain" description="Trimeric autotransporter adhesin YadA-like head" evidence="3">
    <location>
        <begin position="245"/>
        <end position="266"/>
    </location>
</feature>
<feature type="region of interest" description="Disordered" evidence="2">
    <location>
        <begin position="626"/>
        <end position="652"/>
    </location>
</feature>
<evidence type="ECO:0000259" key="3">
    <source>
        <dbReference type="Pfam" id="PF05658"/>
    </source>
</evidence>
<dbReference type="InterPro" id="IPR011049">
    <property type="entry name" value="Serralysin-like_metalloprot_C"/>
</dbReference>
<dbReference type="Proteomes" id="UP000003242">
    <property type="component" value="Unassembled WGS sequence"/>
</dbReference>
<feature type="compositionally biased region" description="Basic and acidic residues" evidence="2">
    <location>
        <begin position="626"/>
        <end position="638"/>
    </location>
</feature>
<evidence type="ECO:0000259" key="4">
    <source>
        <dbReference type="Pfam" id="PF05662"/>
    </source>
</evidence>